<dbReference type="PANTHER" id="PTHR43267:SF1">
    <property type="entry name" value="TRNA THREONYLCARBAMOYLADENOSINE DEHYDRATASE"/>
    <property type="match status" value="1"/>
</dbReference>
<dbReference type="GO" id="GO:0008641">
    <property type="term" value="F:ubiquitin-like modifier activating enzyme activity"/>
    <property type="evidence" value="ECO:0007669"/>
    <property type="project" value="InterPro"/>
</dbReference>
<dbReference type="GO" id="GO:0061504">
    <property type="term" value="P:cyclic threonylcarbamoyladenosine biosynthetic process"/>
    <property type="evidence" value="ECO:0007669"/>
    <property type="project" value="TreeGrafter"/>
</dbReference>
<dbReference type="AlphaFoldDB" id="C0QCP2"/>
<feature type="domain" description="THIF-type NAD/FAD binding fold" evidence="1">
    <location>
        <begin position="26"/>
        <end position="276"/>
    </location>
</feature>
<accession>C0QCP2</accession>
<dbReference type="RefSeq" id="WP_015903897.1">
    <property type="nucleotide sequence ID" value="NC_012108.1"/>
</dbReference>
<dbReference type="HOGENOM" id="CLU_020676_0_0_7"/>
<dbReference type="eggNOG" id="COG0778">
    <property type="taxonomic scope" value="Bacteria"/>
</dbReference>
<dbReference type="InterPro" id="IPR035985">
    <property type="entry name" value="Ubiquitin-activating_enz"/>
</dbReference>
<evidence type="ECO:0000313" key="3">
    <source>
        <dbReference type="Proteomes" id="UP000000442"/>
    </source>
</evidence>
<proteinExistence type="predicted"/>
<dbReference type="NCBIfam" id="NF011424">
    <property type="entry name" value="PRK14851.1"/>
    <property type="match status" value="1"/>
</dbReference>
<protein>
    <submittedName>
        <fullName evidence="2">Dinucleotide-utilizing biosynthesis family protein (Molybdopterin and thiamine biosynthesis family protein)</fullName>
    </submittedName>
</protein>
<dbReference type="OrthoDB" id="272552at2"/>
<evidence type="ECO:0000259" key="1">
    <source>
        <dbReference type="Pfam" id="PF00899"/>
    </source>
</evidence>
<evidence type="ECO:0000313" key="2">
    <source>
        <dbReference type="EMBL" id="ACN15119.1"/>
    </source>
</evidence>
<organism evidence="2 3">
    <name type="scientific">Desulforapulum autotrophicum (strain ATCC 43914 / DSM 3382 / VKM B-1955 / HRM2)</name>
    <name type="common">Desulfobacterium autotrophicum</name>
    <dbReference type="NCBI Taxonomy" id="177437"/>
    <lineage>
        <taxon>Bacteria</taxon>
        <taxon>Pseudomonadati</taxon>
        <taxon>Thermodesulfobacteriota</taxon>
        <taxon>Desulfobacteria</taxon>
        <taxon>Desulfobacterales</taxon>
        <taxon>Desulfobacteraceae</taxon>
        <taxon>Desulforapulum</taxon>
    </lineage>
</organism>
<dbReference type="CDD" id="cd01483">
    <property type="entry name" value="E1_enzyme_family"/>
    <property type="match status" value="1"/>
</dbReference>
<dbReference type="Pfam" id="PF00899">
    <property type="entry name" value="ThiF"/>
    <property type="match status" value="1"/>
</dbReference>
<name>C0QCP2_DESAH</name>
<dbReference type="STRING" id="177437.HRM2_20180"/>
<dbReference type="InterPro" id="IPR000415">
    <property type="entry name" value="Nitroreductase-like"/>
</dbReference>
<dbReference type="Gene3D" id="3.40.109.10">
    <property type="entry name" value="NADH Oxidase"/>
    <property type="match status" value="2"/>
</dbReference>
<dbReference type="Gene3D" id="3.40.50.720">
    <property type="entry name" value="NAD(P)-binding Rossmann-like Domain"/>
    <property type="match status" value="1"/>
</dbReference>
<gene>
    <name evidence="2" type="ordered locus">HRM2_20180</name>
</gene>
<dbReference type="Proteomes" id="UP000000442">
    <property type="component" value="Chromosome"/>
</dbReference>
<reference evidence="2 3" key="1">
    <citation type="journal article" date="2009" name="Environ. Microbiol.">
        <title>Genome sequence of Desulfobacterium autotrophicum HRM2, a marine sulfate reducer oxidizing organic carbon completely to carbon dioxide.</title>
        <authorList>
            <person name="Strittmatter A.W."/>
            <person name="Liesegang H."/>
            <person name="Rabus R."/>
            <person name="Decker I."/>
            <person name="Amann J."/>
            <person name="Andres S."/>
            <person name="Henne A."/>
            <person name="Fricke W.F."/>
            <person name="Martinez-Arias R."/>
            <person name="Bartels D."/>
            <person name="Goesmann A."/>
            <person name="Krause L."/>
            <person name="Puehler A."/>
            <person name="Klenk H.P."/>
            <person name="Richter M."/>
            <person name="Schuler M."/>
            <person name="Gloeckner F.O."/>
            <person name="Meyerdierks A."/>
            <person name="Gottschalk G."/>
            <person name="Amann R."/>
        </authorList>
    </citation>
    <scope>NUCLEOTIDE SEQUENCE [LARGE SCALE GENOMIC DNA]</scope>
    <source>
        <strain evidence="3">ATCC 43914 / DSM 3382 / HRM2</strain>
    </source>
</reference>
<dbReference type="NCBIfam" id="NF006077">
    <property type="entry name" value="PRK08223.1"/>
    <property type="match status" value="1"/>
</dbReference>
<dbReference type="EMBL" id="CP001087">
    <property type="protein sequence ID" value="ACN15119.1"/>
    <property type="molecule type" value="Genomic_DNA"/>
</dbReference>
<dbReference type="eggNOG" id="COG0476">
    <property type="taxonomic scope" value="Bacteria"/>
</dbReference>
<dbReference type="SUPFAM" id="SSF55469">
    <property type="entry name" value="FMN-dependent nitroreductase-like"/>
    <property type="match status" value="2"/>
</dbReference>
<dbReference type="GO" id="GO:0016491">
    <property type="term" value="F:oxidoreductase activity"/>
    <property type="evidence" value="ECO:0007669"/>
    <property type="project" value="InterPro"/>
</dbReference>
<sequence>MDIGSMSEVLRSFGIRSKEEYFAQAFSRNIGLFTDQEQKMLAQAKVAIPGMGGVGGGHLITMVRTGIGRFAIADFDRFEPVNVNRQFGARVPEFGRPKLEVMKKQALSINPFLEMDLFPEGINETNLDRFLDGVDVVLDGLDFFEFEVRRMLFKKAAEKGIFVITAGPMGYSSAMLVFDPGGMGFDEYFNITKGMQDKEKYLSFALGLAPRPTHVKYMDFKKVDLDLKAGPSLNLACQICSGMAGTEAVKIILKKGKVRTVPSYVQYDPFLQKLKRGTLVRGNKNPVQKVKLKVVNYLLERNKIKFYTPEPERPEYESQATIVPQPVIDYILRAGIQAPSGDNAQPWRFASNENQIFLYLNRDKDRSFFNVRQIASIISCGCVLENMRIAASAFGLQAEIKYLPDSSNSDLMAAVSLTQEECPKDKLADEIWKRHTNRKPYNRKFVPDSVLESLHKTIDSIPGAKLHFITKPDDLKKLAKIIYQVDQIRTEHRPLHEHLMEMIRFTDHDALAKKDGFPLKNLEAGVAGELFLKATRLWAVMNIVNKTGLGRMVAVQSYKGILDSSGVALFTVDGQEDKDFLKGGQALERTWLTLTSQGLDMQPMTAVTLFYLRWILNGKDEFQRKHQKVLEGIEKKYSSLFAGFDFKKESQVMLFRFGYGEPIKCRTLRMETPAMIVKK</sequence>
<dbReference type="SUPFAM" id="SSF69572">
    <property type="entry name" value="Activating enzymes of the ubiquitin-like proteins"/>
    <property type="match status" value="1"/>
</dbReference>
<keyword evidence="3" id="KW-1185">Reference proteome</keyword>
<dbReference type="KEGG" id="dat:HRM2_20180"/>
<dbReference type="GO" id="GO:0061503">
    <property type="term" value="F:tRNA threonylcarbamoyladenosine dehydratase"/>
    <property type="evidence" value="ECO:0007669"/>
    <property type="project" value="TreeGrafter"/>
</dbReference>
<dbReference type="InterPro" id="IPR000594">
    <property type="entry name" value="ThiF_NAD_FAD-bd"/>
</dbReference>
<dbReference type="InterPro" id="IPR045886">
    <property type="entry name" value="ThiF/MoeB/HesA"/>
</dbReference>
<dbReference type="PANTHER" id="PTHR43267">
    <property type="entry name" value="TRNA THREONYLCARBAMOYLADENOSINE DEHYDRATASE"/>
    <property type="match status" value="1"/>
</dbReference>